<feature type="transmembrane region" description="Helical" evidence="7">
    <location>
        <begin position="58"/>
        <end position="76"/>
    </location>
</feature>
<feature type="domain" description="MgtC/SapB/SrpB/YhiD N-terminal" evidence="8">
    <location>
        <begin position="13"/>
        <end position="129"/>
    </location>
</feature>
<comment type="similarity">
    <text evidence="2">Belongs to the MgtC/SapB family.</text>
</comment>
<dbReference type="Proteomes" id="UP000675781">
    <property type="component" value="Unassembled WGS sequence"/>
</dbReference>
<evidence type="ECO:0000256" key="7">
    <source>
        <dbReference type="SAM" id="Phobius"/>
    </source>
</evidence>
<dbReference type="PANTHER" id="PTHR33778">
    <property type="entry name" value="PROTEIN MGTC"/>
    <property type="match status" value="1"/>
</dbReference>
<feature type="transmembrane region" description="Helical" evidence="7">
    <location>
        <begin position="88"/>
        <end position="107"/>
    </location>
</feature>
<evidence type="ECO:0000313" key="9">
    <source>
        <dbReference type="EMBL" id="MBR7837707.1"/>
    </source>
</evidence>
<dbReference type="GO" id="GO:0005886">
    <property type="term" value="C:plasma membrane"/>
    <property type="evidence" value="ECO:0007669"/>
    <property type="project" value="UniProtKB-SubCell"/>
</dbReference>
<gene>
    <name evidence="9" type="ORF">KDL01_30795</name>
</gene>
<evidence type="ECO:0000256" key="3">
    <source>
        <dbReference type="ARBA" id="ARBA00022475"/>
    </source>
</evidence>
<name>A0A941ETB9_9ACTN</name>
<keyword evidence="4 7" id="KW-0812">Transmembrane</keyword>
<sequence length="244" mass="25687">MHSAEWAAAINIAIGWVLTFILGFEREVRGAPAGDRTFSMIGLSAALIGTVAPHYPAVLGGAVTGIGFIGGGLCFRQAVKQQDQEREILHGVTTAASIFGAAAIGAIAGCGQLLVATVSTVGLLLSLEIRHIPVLRYMDARRWAHLFNDDSHRHFKLHDLEHALMHPHPHQEHSGFSQTTSTTTVADGATIATVTPASAAEASSTVMSDTASAEENETLVKEAEAASILANQVMVSGAMRSTVR</sequence>
<dbReference type="AlphaFoldDB" id="A0A941ETB9"/>
<keyword evidence="6 7" id="KW-0472">Membrane</keyword>
<evidence type="ECO:0000313" key="10">
    <source>
        <dbReference type="Proteomes" id="UP000675781"/>
    </source>
</evidence>
<comment type="subcellular location">
    <subcellularLocation>
        <location evidence="1">Cell membrane</location>
        <topology evidence="1">Multi-pass membrane protein</topology>
    </subcellularLocation>
</comment>
<dbReference type="InterPro" id="IPR003416">
    <property type="entry name" value="MgtC/SapB/SrpB/YhiD_fam"/>
</dbReference>
<dbReference type="InterPro" id="IPR049177">
    <property type="entry name" value="MgtC_SapB_SrpB_YhiD_N"/>
</dbReference>
<reference evidence="9" key="1">
    <citation type="submission" date="2021-04" db="EMBL/GenBank/DDBJ databases">
        <title>Genome based classification of Actinospica acidithermotolerans sp. nov., an actinobacterium isolated from an Indonesian hot spring.</title>
        <authorList>
            <person name="Kusuma A.B."/>
            <person name="Putra K.E."/>
            <person name="Nafisah S."/>
            <person name="Loh J."/>
            <person name="Nouioui I."/>
            <person name="Goodfellow M."/>
        </authorList>
    </citation>
    <scope>NUCLEOTIDE SEQUENCE</scope>
    <source>
        <strain evidence="9">CSCA 57</strain>
    </source>
</reference>
<keyword evidence="5 7" id="KW-1133">Transmembrane helix</keyword>
<dbReference type="Pfam" id="PF02308">
    <property type="entry name" value="MgtC"/>
    <property type="match status" value="1"/>
</dbReference>
<accession>A0A941ETB9</accession>
<evidence type="ECO:0000256" key="1">
    <source>
        <dbReference type="ARBA" id="ARBA00004651"/>
    </source>
</evidence>
<comment type="caution">
    <text evidence="9">The sequence shown here is derived from an EMBL/GenBank/DDBJ whole genome shotgun (WGS) entry which is preliminary data.</text>
</comment>
<dbReference type="RefSeq" id="WP_212532175.1">
    <property type="nucleotide sequence ID" value="NZ_JAGSOG010000224.1"/>
</dbReference>
<evidence type="ECO:0000256" key="6">
    <source>
        <dbReference type="ARBA" id="ARBA00023136"/>
    </source>
</evidence>
<evidence type="ECO:0000256" key="5">
    <source>
        <dbReference type="ARBA" id="ARBA00022989"/>
    </source>
</evidence>
<evidence type="ECO:0000256" key="4">
    <source>
        <dbReference type="ARBA" id="ARBA00022692"/>
    </source>
</evidence>
<keyword evidence="10" id="KW-1185">Reference proteome</keyword>
<evidence type="ECO:0000259" key="8">
    <source>
        <dbReference type="Pfam" id="PF02308"/>
    </source>
</evidence>
<keyword evidence="3" id="KW-1003">Cell membrane</keyword>
<feature type="transmembrane region" description="Helical" evidence="7">
    <location>
        <begin position="113"/>
        <end position="132"/>
    </location>
</feature>
<feature type="transmembrane region" description="Helical" evidence="7">
    <location>
        <begin position="6"/>
        <end position="24"/>
    </location>
</feature>
<protein>
    <submittedName>
        <fullName evidence="9">MgtC/SapB family protein</fullName>
    </submittedName>
</protein>
<proteinExistence type="inferred from homology"/>
<organism evidence="9 10">
    <name type="scientific">Actinospica durhamensis</name>
    <dbReference type="NCBI Taxonomy" id="1508375"/>
    <lineage>
        <taxon>Bacteria</taxon>
        <taxon>Bacillati</taxon>
        <taxon>Actinomycetota</taxon>
        <taxon>Actinomycetes</taxon>
        <taxon>Catenulisporales</taxon>
        <taxon>Actinospicaceae</taxon>
        <taxon>Actinospica</taxon>
    </lineage>
</organism>
<evidence type="ECO:0000256" key="2">
    <source>
        <dbReference type="ARBA" id="ARBA00009298"/>
    </source>
</evidence>
<dbReference type="EMBL" id="JAGSOG010000224">
    <property type="protein sequence ID" value="MBR7837707.1"/>
    <property type="molecule type" value="Genomic_DNA"/>
</dbReference>
<dbReference type="PANTHER" id="PTHR33778:SF1">
    <property type="entry name" value="MAGNESIUM TRANSPORTER YHID-RELATED"/>
    <property type="match status" value="1"/>
</dbReference>
<dbReference type="PRINTS" id="PR01837">
    <property type="entry name" value="MGTCSAPBPROT"/>
</dbReference>